<dbReference type="Proteomes" id="UP000483286">
    <property type="component" value="Unassembled WGS sequence"/>
</dbReference>
<evidence type="ECO:0000256" key="1">
    <source>
        <dbReference type="SAM" id="Phobius"/>
    </source>
</evidence>
<dbReference type="AlphaFoldDB" id="A0A7C9HT03"/>
<accession>A0A7C9HT03</accession>
<reference evidence="2 3" key="1">
    <citation type="submission" date="2019-12" db="EMBL/GenBank/DDBJ databases">
        <title>Deinococcus sp. HMF7620 Genome sequencing and assembly.</title>
        <authorList>
            <person name="Kang H."/>
            <person name="Kim H."/>
            <person name="Joh K."/>
        </authorList>
    </citation>
    <scope>NUCLEOTIDE SEQUENCE [LARGE SCALE GENOMIC DNA]</scope>
    <source>
        <strain evidence="2 3">HMF7620</strain>
    </source>
</reference>
<dbReference type="RefSeq" id="WP_157460292.1">
    <property type="nucleotide sequence ID" value="NZ_WQLB01000025.1"/>
</dbReference>
<keyword evidence="1" id="KW-0812">Transmembrane</keyword>
<feature type="transmembrane region" description="Helical" evidence="1">
    <location>
        <begin position="53"/>
        <end position="74"/>
    </location>
</feature>
<feature type="transmembrane region" description="Helical" evidence="1">
    <location>
        <begin position="12"/>
        <end position="32"/>
    </location>
</feature>
<gene>
    <name evidence="2" type="ORF">GO986_15905</name>
</gene>
<dbReference type="EMBL" id="WQLB01000025">
    <property type="protein sequence ID" value="MVN88232.1"/>
    <property type="molecule type" value="Genomic_DNA"/>
</dbReference>
<keyword evidence="3" id="KW-1185">Reference proteome</keyword>
<comment type="caution">
    <text evidence="2">The sequence shown here is derived from an EMBL/GenBank/DDBJ whole genome shotgun (WGS) entry which is preliminary data.</text>
</comment>
<evidence type="ECO:0000313" key="2">
    <source>
        <dbReference type="EMBL" id="MVN88232.1"/>
    </source>
</evidence>
<protein>
    <submittedName>
        <fullName evidence="2">Uncharacterized protein</fullName>
    </submittedName>
</protein>
<feature type="transmembrane region" description="Helical" evidence="1">
    <location>
        <begin position="80"/>
        <end position="102"/>
    </location>
</feature>
<proteinExistence type="predicted"/>
<feature type="transmembrane region" description="Helical" evidence="1">
    <location>
        <begin position="146"/>
        <end position="168"/>
    </location>
</feature>
<feature type="transmembrane region" description="Helical" evidence="1">
    <location>
        <begin position="114"/>
        <end position="134"/>
    </location>
</feature>
<name>A0A7C9HT03_9DEIO</name>
<keyword evidence="1" id="KW-0472">Membrane</keyword>
<keyword evidence="1" id="KW-1133">Transmembrane helix</keyword>
<sequence length="172" mass="18219">MAQEVSPEILVGLSEIAATLVGTFLVGVFFYLESGHRRTRRAAPNADQYLRSGVRGLFFLFALPLLIPLVLAHLNATWGALLFVALSVPVVLTSVDSVRNLLKPGGSWGSGALAINEVVAATSTALVVTLPWIIGGKWVPPPSAFVPSMLLAIGAGFFSTVALVMTLFDRSE</sequence>
<organism evidence="2 3">
    <name type="scientific">Deinococcus arboris</name>
    <dbReference type="NCBI Taxonomy" id="2682977"/>
    <lineage>
        <taxon>Bacteria</taxon>
        <taxon>Thermotogati</taxon>
        <taxon>Deinococcota</taxon>
        <taxon>Deinococci</taxon>
        <taxon>Deinococcales</taxon>
        <taxon>Deinococcaceae</taxon>
        <taxon>Deinococcus</taxon>
    </lineage>
</organism>
<evidence type="ECO:0000313" key="3">
    <source>
        <dbReference type="Proteomes" id="UP000483286"/>
    </source>
</evidence>